<name>A0A2A6RKG4_9CHLR</name>
<comment type="caution">
    <text evidence="1">The sequence shown here is derived from an EMBL/GenBank/DDBJ whole genome shotgun (WGS) entry which is preliminary data.</text>
</comment>
<dbReference type="GO" id="GO:0016829">
    <property type="term" value="F:lyase activity"/>
    <property type="evidence" value="ECO:0007669"/>
    <property type="project" value="UniProtKB-KW"/>
</dbReference>
<keyword evidence="1" id="KW-0456">Lyase</keyword>
<evidence type="ECO:0000313" key="2">
    <source>
        <dbReference type="Proteomes" id="UP000220527"/>
    </source>
</evidence>
<dbReference type="EMBL" id="NQWI01000031">
    <property type="protein sequence ID" value="PDW03411.1"/>
    <property type="molecule type" value="Genomic_DNA"/>
</dbReference>
<reference evidence="2" key="1">
    <citation type="submission" date="2017-08" db="EMBL/GenBank/DDBJ databases">
        <authorList>
            <person name="Grouzdev D.S."/>
            <person name="Gaisin V.A."/>
            <person name="Rysina M.S."/>
            <person name="Gorlenko V.M."/>
        </authorList>
    </citation>
    <scope>NUCLEOTIDE SEQUENCE [LARGE SCALE GENOMIC DNA]</scope>
    <source>
        <strain evidence="2">Kir15-3F</strain>
    </source>
</reference>
<dbReference type="AlphaFoldDB" id="A0A2A6RKG4"/>
<dbReference type="InterPro" id="IPR016024">
    <property type="entry name" value="ARM-type_fold"/>
</dbReference>
<dbReference type="PANTHER" id="PTHR12697">
    <property type="entry name" value="PBS LYASE HEAT-LIKE PROTEIN"/>
    <property type="match status" value="1"/>
</dbReference>
<evidence type="ECO:0000313" key="1">
    <source>
        <dbReference type="EMBL" id="PDW03411.1"/>
    </source>
</evidence>
<dbReference type="Gene3D" id="1.25.10.10">
    <property type="entry name" value="Leucine-rich Repeat Variant"/>
    <property type="match status" value="2"/>
</dbReference>
<dbReference type="SUPFAM" id="SSF48371">
    <property type="entry name" value="ARM repeat"/>
    <property type="match status" value="1"/>
</dbReference>
<dbReference type="OrthoDB" id="151345at2"/>
<organism evidence="1 2">
    <name type="scientific">Candidatus Viridilinea mediisalina</name>
    <dbReference type="NCBI Taxonomy" id="2024553"/>
    <lineage>
        <taxon>Bacteria</taxon>
        <taxon>Bacillati</taxon>
        <taxon>Chloroflexota</taxon>
        <taxon>Chloroflexia</taxon>
        <taxon>Chloroflexales</taxon>
        <taxon>Chloroflexineae</taxon>
        <taxon>Oscillochloridaceae</taxon>
        <taxon>Candidatus Viridilinea</taxon>
    </lineage>
</organism>
<gene>
    <name evidence="1" type="ORF">CJ255_08960</name>
</gene>
<dbReference type="Pfam" id="PF13646">
    <property type="entry name" value="HEAT_2"/>
    <property type="match status" value="2"/>
</dbReference>
<accession>A0A2A6RKG4</accession>
<proteinExistence type="predicted"/>
<dbReference type="Proteomes" id="UP000220527">
    <property type="component" value="Unassembled WGS sequence"/>
</dbReference>
<dbReference type="PANTHER" id="PTHR12697:SF5">
    <property type="entry name" value="DEOXYHYPUSINE HYDROXYLASE"/>
    <property type="match status" value="1"/>
</dbReference>
<dbReference type="InterPro" id="IPR011989">
    <property type="entry name" value="ARM-like"/>
</dbReference>
<protein>
    <submittedName>
        <fullName evidence="1">PBS lyase</fullName>
    </submittedName>
</protein>
<keyword evidence="2" id="KW-1185">Reference proteome</keyword>
<sequence>MNETLQSLESRLAPLGDVGRPLAHHDLKLLSALDHEGLGGFWQVWREFPAERRLEVVQALDALSEDNIDLDFHPVLRACLSDPDDLVRAAAVAGLWEDESERTMERFLAMLDDDAGPVRAAATIALARFAYRAEIGTLSVSTGQRLLTELLRVTVDPEQPLEVRRRAVEALGYFANSREAQAEIGRAYAHAELAMRESAILAMGRSMRPTWFPYIERELQSPAPSLRYEAARAVGELAEDGRPLLTALLPLVDDDLEISLASIWALGQVGGPNAKRILERLARSQEPSRRQAAHDALAELNLEDVDPYF</sequence>
<dbReference type="GO" id="GO:0016491">
    <property type="term" value="F:oxidoreductase activity"/>
    <property type="evidence" value="ECO:0007669"/>
    <property type="project" value="TreeGrafter"/>
</dbReference>